<dbReference type="PANTHER" id="PTHR34849:SF1">
    <property type="entry name" value="SLR0770 PROTEIN"/>
    <property type="match status" value="1"/>
</dbReference>
<dbReference type="SUPFAM" id="SSF46689">
    <property type="entry name" value="Homeodomain-like"/>
    <property type="match status" value="1"/>
</dbReference>
<name>A0A563W3C8_9CYAN</name>
<dbReference type="InterPro" id="IPR036388">
    <property type="entry name" value="WH-like_DNA-bd_sf"/>
</dbReference>
<dbReference type="Proteomes" id="UP000320055">
    <property type="component" value="Unassembled WGS sequence"/>
</dbReference>
<dbReference type="PANTHER" id="PTHR34849">
    <property type="entry name" value="SSL5025 PROTEIN"/>
    <property type="match status" value="1"/>
</dbReference>
<protein>
    <recommendedName>
        <fullName evidence="3">DUF433 domain-containing protein</fullName>
    </recommendedName>
</protein>
<dbReference type="RefSeq" id="WP_144863502.1">
    <property type="nucleotide sequence ID" value="NZ_LR213771.1"/>
</dbReference>
<keyword evidence="2" id="KW-1185">Reference proteome</keyword>
<dbReference type="Gene3D" id="1.10.10.10">
    <property type="entry name" value="Winged helix-like DNA-binding domain superfamily/Winged helix DNA-binding domain"/>
    <property type="match status" value="1"/>
</dbReference>
<dbReference type="InterPro" id="IPR009057">
    <property type="entry name" value="Homeodomain-like_sf"/>
</dbReference>
<evidence type="ECO:0000313" key="1">
    <source>
        <dbReference type="EMBL" id="VEP18155.1"/>
    </source>
</evidence>
<evidence type="ECO:0000313" key="2">
    <source>
        <dbReference type="Proteomes" id="UP000320055"/>
    </source>
</evidence>
<gene>
    <name evidence="1" type="ORF">H1P_70038</name>
</gene>
<accession>A0A563W3C8</accession>
<reference evidence="1 2" key="1">
    <citation type="submission" date="2019-01" db="EMBL/GenBank/DDBJ databases">
        <authorList>
            <person name="Brito A."/>
        </authorList>
    </citation>
    <scope>NUCLEOTIDE SEQUENCE [LARGE SCALE GENOMIC DNA]</scope>
    <source>
        <strain evidence="1">1</strain>
    </source>
</reference>
<organism evidence="1 2">
    <name type="scientific">Hyella patelloides LEGE 07179</name>
    <dbReference type="NCBI Taxonomy" id="945734"/>
    <lineage>
        <taxon>Bacteria</taxon>
        <taxon>Bacillati</taxon>
        <taxon>Cyanobacteriota</taxon>
        <taxon>Cyanophyceae</taxon>
        <taxon>Pleurocapsales</taxon>
        <taxon>Hyellaceae</taxon>
        <taxon>Hyella</taxon>
    </lineage>
</organism>
<proteinExistence type="predicted"/>
<sequence length="96" mass="10971">MVTTIDIGTLIVSTPDVCFNRPRIAGKRFSVEQIASLNREGLSPKQIKDEYDFLSLAEIYAALAYYYANQEQIEQYLAEDKAEYQKLSVQSKTNQK</sequence>
<evidence type="ECO:0008006" key="3">
    <source>
        <dbReference type="Google" id="ProtNLM"/>
    </source>
</evidence>
<dbReference type="AlphaFoldDB" id="A0A563W3C8"/>
<dbReference type="OrthoDB" id="427790at2"/>
<dbReference type="Pfam" id="PF04255">
    <property type="entry name" value="DUF433"/>
    <property type="match status" value="1"/>
</dbReference>
<dbReference type="EMBL" id="CAACVJ010000667">
    <property type="protein sequence ID" value="VEP18155.1"/>
    <property type="molecule type" value="Genomic_DNA"/>
</dbReference>
<dbReference type="InterPro" id="IPR007367">
    <property type="entry name" value="DUF433"/>
</dbReference>